<reference evidence="2" key="1">
    <citation type="submission" date="2016-11" db="EMBL/GenBank/DDBJ databases">
        <authorList>
            <person name="Varghese N."/>
            <person name="Submissions S."/>
        </authorList>
    </citation>
    <scope>NUCLEOTIDE SEQUENCE [LARGE SCALE GENOMIC DNA]</scope>
    <source>
        <strain evidence="2">DSM 11003</strain>
    </source>
</reference>
<organism evidence="1 2">
    <name type="scientific">Thermosyntropha lipolytica DSM 11003</name>
    <dbReference type="NCBI Taxonomy" id="1123382"/>
    <lineage>
        <taxon>Bacteria</taxon>
        <taxon>Bacillati</taxon>
        <taxon>Bacillota</taxon>
        <taxon>Clostridia</taxon>
        <taxon>Eubacteriales</taxon>
        <taxon>Syntrophomonadaceae</taxon>
        <taxon>Thermosyntropha</taxon>
    </lineage>
</organism>
<gene>
    <name evidence="1" type="ORF">SAMN02745221_00629</name>
</gene>
<dbReference type="AlphaFoldDB" id="A0A1M5LCI8"/>
<name>A0A1M5LCI8_9FIRM</name>
<evidence type="ECO:0000313" key="2">
    <source>
        <dbReference type="Proteomes" id="UP000242329"/>
    </source>
</evidence>
<dbReference type="EMBL" id="FQWY01000007">
    <property type="protein sequence ID" value="SHG62429.1"/>
    <property type="molecule type" value="Genomic_DNA"/>
</dbReference>
<dbReference type="Proteomes" id="UP000242329">
    <property type="component" value="Unassembled WGS sequence"/>
</dbReference>
<keyword evidence="2" id="KW-1185">Reference proteome</keyword>
<evidence type="ECO:0000313" key="1">
    <source>
        <dbReference type="EMBL" id="SHG62429.1"/>
    </source>
</evidence>
<dbReference type="Pfam" id="PF14398">
    <property type="entry name" value="ATPgrasp_YheCD"/>
    <property type="match status" value="1"/>
</dbReference>
<sequence length="375" mass="43938">MKAEGTSHSHIYVGVLLSRNHHHIFYAGGKTARLYREMILWGKKKDIVIFFFHPLDIAWRRKKIKGITLNKNDRWVSKYFDFPLIIYNRLSYRSDEKKAYIQNILKKLAHENIFIFNTRFLNKWEIYQTLKDYPHIAPFLPRTSLFSKSALRDFTSLYNDVFLKPQNNSRGKGIIKITKHPYQNGFIFACADQKPLRWIPCHSYKDLYLKLRKYILYPKSYLLQEGIRLARYKGRVFDLRTQIQKDGNGEWTLTGIGVRVAHPERFVTHIPNGGKAASLEEVISLVWGREKLKNIKTDITFLCDHVPQILEKDLNLNLAILSLDIGVDEEGSTYILEVNSKPASFDEEHIRQKHLELLTDYFIFAANSISKRKAC</sequence>
<dbReference type="RefSeq" id="WP_073089843.1">
    <property type="nucleotide sequence ID" value="NZ_FQWY01000007.1"/>
</dbReference>
<proteinExistence type="predicted"/>
<dbReference type="STRING" id="1123382.SAMN02745221_00629"/>
<dbReference type="OrthoDB" id="1809801at2"/>
<dbReference type="InterPro" id="IPR026838">
    <property type="entry name" value="YheC/D"/>
</dbReference>
<dbReference type="SUPFAM" id="SSF56059">
    <property type="entry name" value="Glutathione synthetase ATP-binding domain-like"/>
    <property type="match status" value="1"/>
</dbReference>
<accession>A0A1M5LCI8</accession>
<protein>
    <submittedName>
        <fullName evidence="1">YheC/D like ATP-grasp</fullName>
    </submittedName>
</protein>